<dbReference type="InterPro" id="IPR007284">
    <property type="entry name" value="Ground-like_dom"/>
</dbReference>
<evidence type="ECO:0000259" key="1">
    <source>
        <dbReference type="Pfam" id="PF04155"/>
    </source>
</evidence>
<keyword evidence="2" id="KW-1185">Reference proteome</keyword>
<dbReference type="AlphaFoldDB" id="A0A0R3RNU0"/>
<evidence type="ECO:0000313" key="2">
    <source>
        <dbReference type="Proteomes" id="UP000050640"/>
    </source>
</evidence>
<protein>
    <submittedName>
        <fullName evidence="3">Ground-like domain-containing protein</fullName>
    </submittedName>
</protein>
<name>A0A0R3RNU0_9BILA</name>
<dbReference type="Pfam" id="PF04155">
    <property type="entry name" value="Ground-like"/>
    <property type="match status" value="1"/>
</dbReference>
<sequence>MDDNPITSKELIQKATKAQFNEDFNVVCSTDTFAYVTYTDKYCEVNNELVICYAFKTE</sequence>
<reference evidence="3" key="1">
    <citation type="submission" date="2017-02" db="UniProtKB">
        <authorList>
            <consortium name="WormBaseParasite"/>
        </authorList>
    </citation>
    <scope>IDENTIFICATION</scope>
</reference>
<accession>A0A0R3RNU0</accession>
<evidence type="ECO:0000313" key="3">
    <source>
        <dbReference type="WBParaSite" id="EEL_0000315101-mRNA-1"/>
    </source>
</evidence>
<organism evidence="2 3">
    <name type="scientific">Elaeophora elaphi</name>
    <dbReference type="NCBI Taxonomy" id="1147741"/>
    <lineage>
        <taxon>Eukaryota</taxon>
        <taxon>Metazoa</taxon>
        <taxon>Ecdysozoa</taxon>
        <taxon>Nematoda</taxon>
        <taxon>Chromadorea</taxon>
        <taxon>Rhabditida</taxon>
        <taxon>Spirurina</taxon>
        <taxon>Spiruromorpha</taxon>
        <taxon>Filarioidea</taxon>
        <taxon>Onchocercidae</taxon>
        <taxon>Elaeophora</taxon>
    </lineage>
</organism>
<dbReference type="STRING" id="1147741.A0A0R3RNU0"/>
<proteinExistence type="predicted"/>
<dbReference type="WBParaSite" id="EEL_0000315101-mRNA-1">
    <property type="protein sequence ID" value="EEL_0000315101-mRNA-1"/>
    <property type="gene ID" value="EEL_0000315101"/>
</dbReference>
<dbReference type="Proteomes" id="UP000050640">
    <property type="component" value="Unplaced"/>
</dbReference>
<feature type="domain" description="Ground-like" evidence="1">
    <location>
        <begin position="2"/>
        <end position="55"/>
    </location>
</feature>